<accession>A0ABW2X6A9</accession>
<keyword evidence="2" id="KW-1185">Reference proteome</keyword>
<protein>
    <recommendedName>
        <fullName evidence="3">Integral membrane protein</fullName>
    </recommendedName>
</protein>
<evidence type="ECO:0000313" key="2">
    <source>
        <dbReference type="Proteomes" id="UP001596915"/>
    </source>
</evidence>
<dbReference type="Proteomes" id="UP001596915">
    <property type="component" value="Unassembled WGS sequence"/>
</dbReference>
<evidence type="ECO:0008006" key="3">
    <source>
        <dbReference type="Google" id="ProtNLM"/>
    </source>
</evidence>
<gene>
    <name evidence="1" type="ORF">ACFQ2K_42280</name>
</gene>
<proteinExistence type="predicted"/>
<evidence type="ECO:0000313" key="1">
    <source>
        <dbReference type="EMBL" id="MFD0628272.1"/>
    </source>
</evidence>
<name>A0ABW2X6A9_9ACTN</name>
<comment type="caution">
    <text evidence="1">The sequence shown here is derived from an EMBL/GenBank/DDBJ whole genome shotgun (WGS) entry which is preliminary data.</text>
</comment>
<reference evidence="2" key="1">
    <citation type="journal article" date="2019" name="Int. J. Syst. Evol. Microbiol.">
        <title>The Global Catalogue of Microorganisms (GCM) 10K type strain sequencing project: providing services to taxonomists for standard genome sequencing and annotation.</title>
        <authorList>
            <consortium name="The Broad Institute Genomics Platform"/>
            <consortium name="The Broad Institute Genome Sequencing Center for Infectious Disease"/>
            <person name="Wu L."/>
            <person name="Ma J."/>
        </authorList>
    </citation>
    <scope>NUCLEOTIDE SEQUENCE [LARGE SCALE GENOMIC DNA]</scope>
    <source>
        <strain evidence="2">JCM 12607</strain>
    </source>
</reference>
<organism evidence="1 2">
    <name type="scientific">Streptomyces sanglieri</name>
    <dbReference type="NCBI Taxonomy" id="193460"/>
    <lineage>
        <taxon>Bacteria</taxon>
        <taxon>Bacillati</taxon>
        <taxon>Actinomycetota</taxon>
        <taxon>Actinomycetes</taxon>
        <taxon>Kitasatosporales</taxon>
        <taxon>Streptomycetaceae</taxon>
        <taxon>Streptomyces</taxon>
    </lineage>
</organism>
<dbReference type="EMBL" id="JBHTGL010000008">
    <property type="protein sequence ID" value="MFD0628272.1"/>
    <property type="molecule type" value="Genomic_DNA"/>
</dbReference>
<sequence>MGVALAAAAATAVMVLCAMGLSAVASPLLEMLAGKWGTSAPVVAFARLRTARHAVRRERLAGRAGDLSGPGDLAGDRLAVWRTQNAWRRTGARRTWSHYPRRRDELRPTAVGNALHGVAAGIERNYGLSLPVCWGPFVECLESTARERLVASATRVSGRTQALICAAVAPLWALVLTGAVARLCWLVACVLCVWGAYRALRSGVEQYCEHVRDVFAVHRVRLYHAAGFAPPASTEAEVACGRLLSKALAMELTDDVAHAWPETL</sequence>